<dbReference type="OrthoDB" id="1652900at2"/>
<dbReference type="PANTHER" id="PTHR37293">
    <property type="entry name" value="PHAGE REPLICATION PROTEIN-RELATED"/>
    <property type="match status" value="1"/>
</dbReference>
<dbReference type="InterPro" id="IPR053162">
    <property type="entry name" value="DnaD"/>
</dbReference>
<dbReference type="InterPro" id="IPR006343">
    <property type="entry name" value="DnaB/C_C"/>
</dbReference>
<feature type="domain" description="DnaB/C C-terminal" evidence="2">
    <location>
        <begin position="223"/>
        <end position="279"/>
    </location>
</feature>
<dbReference type="RefSeq" id="WP_128210894.1">
    <property type="nucleotide sequence ID" value="NZ_CP025746.1"/>
</dbReference>
<evidence type="ECO:0000256" key="1">
    <source>
        <dbReference type="ARBA" id="ARBA00093462"/>
    </source>
</evidence>
<dbReference type="Proteomes" id="UP000286268">
    <property type="component" value="Chromosome"/>
</dbReference>
<dbReference type="InterPro" id="IPR034829">
    <property type="entry name" value="DnaD-like_sf"/>
</dbReference>
<dbReference type="AlphaFoldDB" id="A0A3R5QR08"/>
<comment type="similarity">
    <text evidence="1">Belongs to the DnaB/DnaD family.</text>
</comment>
<dbReference type="InterPro" id="IPR017019">
    <property type="entry name" value="DNA_replication_prd_bac"/>
</dbReference>
<dbReference type="Gene3D" id="1.10.10.630">
    <property type="entry name" value="DnaD domain-like"/>
    <property type="match status" value="2"/>
</dbReference>
<dbReference type="EMBL" id="CP025746">
    <property type="protein sequence ID" value="QAA30442.1"/>
    <property type="molecule type" value="Genomic_DNA"/>
</dbReference>
<dbReference type="PANTHER" id="PTHR37293:SF5">
    <property type="entry name" value="DNA REPLICATION PROTEIN"/>
    <property type="match status" value="1"/>
</dbReference>
<dbReference type="KEGG" id="cmah:C1I91_01490"/>
<keyword evidence="4" id="KW-1185">Reference proteome</keyword>
<dbReference type="Pfam" id="PF07261">
    <property type="entry name" value="DnaB_2"/>
    <property type="match status" value="2"/>
</dbReference>
<dbReference type="SUPFAM" id="SSF158499">
    <property type="entry name" value="DnaD domain-like"/>
    <property type="match status" value="2"/>
</dbReference>
<gene>
    <name evidence="3" type="ORF">C1I91_01490</name>
</gene>
<name>A0A3R5QR08_9CLOT</name>
<feature type="domain" description="DnaB/C C-terminal" evidence="2">
    <location>
        <begin position="123"/>
        <end position="195"/>
    </location>
</feature>
<reference evidence="3 4" key="1">
    <citation type="submission" date="2018-01" db="EMBL/GenBank/DDBJ databases">
        <title>Genome Sequencing and Assembly of Anaerobacter polyendosporus strain CT4.</title>
        <authorList>
            <person name="Tachaapaikoon C."/>
            <person name="Sutheeworapong S."/>
            <person name="Jenjaroenpun P."/>
            <person name="Wongsurawat T."/>
            <person name="Nookeaw I."/>
            <person name="Cheawchanlertfa P."/>
            <person name="Kosugi A."/>
            <person name="Cheevadhanarak S."/>
            <person name="Ratanakhanokchai K."/>
        </authorList>
    </citation>
    <scope>NUCLEOTIDE SEQUENCE [LARGE SCALE GENOMIC DNA]</scope>
    <source>
        <strain evidence="3 4">CT4</strain>
    </source>
</reference>
<proteinExistence type="inferred from homology"/>
<evidence type="ECO:0000313" key="3">
    <source>
        <dbReference type="EMBL" id="QAA30442.1"/>
    </source>
</evidence>
<accession>A0A3R5QR08</accession>
<evidence type="ECO:0000313" key="4">
    <source>
        <dbReference type="Proteomes" id="UP000286268"/>
    </source>
</evidence>
<protein>
    <submittedName>
        <fullName evidence="3">DNA replication protein DnaD</fullName>
    </submittedName>
</protein>
<evidence type="ECO:0000259" key="2">
    <source>
        <dbReference type="Pfam" id="PF07261"/>
    </source>
</evidence>
<dbReference type="PIRSF" id="PIRSF033722">
    <property type="entry name" value="DnaD_CA_C3587_prd"/>
    <property type="match status" value="1"/>
</dbReference>
<sequence length="329" mass="38151">MSTFMLKNSPVEFTPVSNIFLEKYMPKARGEFVKVYLLMLKYSISGELGVSSSIIASNLSLLESDIMNALNYWNDEGVIQLVPIDKMGNFNIKFLELNGDDDNASNVNLLDELNKDNTKDMLKEVERLLSRPLSPKEMTTYLGLQNDFSFSSEMILMLIEYCVSKGKADSRYIEKVALAWHDSGIKNIEDVHAYISKSEDKWVKIRKILAYLGIKNGEVMKPQEELMEKWMFTYNFPNEVILKACEICFERLNRADFRYIDGILTRWNNDGIKTLEDVATKNLPPKTNTNKQNNYDNSKKSNLKFTDYEQRTYDYDSLERKLLGWDNND</sequence>
<organism evidence="3 4">
    <name type="scientific">Clostridium manihotivorum</name>
    <dbReference type="NCBI Taxonomy" id="2320868"/>
    <lineage>
        <taxon>Bacteria</taxon>
        <taxon>Bacillati</taxon>
        <taxon>Bacillota</taxon>
        <taxon>Clostridia</taxon>
        <taxon>Eubacteriales</taxon>
        <taxon>Clostridiaceae</taxon>
        <taxon>Clostridium</taxon>
    </lineage>
</organism>
<dbReference type="NCBIfam" id="TIGR01446">
    <property type="entry name" value="DnaD_dom"/>
    <property type="match status" value="2"/>
</dbReference>